<name>A0A2T3ZHF4_TRIA4</name>
<reference evidence="2 3" key="1">
    <citation type="submission" date="2016-07" db="EMBL/GenBank/DDBJ databases">
        <title>Multiple horizontal gene transfer events from other fungi enriched the ability of initially mycotrophic Trichoderma (Ascomycota) to feed on dead plant biomass.</title>
        <authorList>
            <consortium name="DOE Joint Genome Institute"/>
            <person name="Aerts A."/>
            <person name="Atanasova L."/>
            <person name="Chenthamara K."/>
            <person name="Zhang J."/>
            <person name="Grujic M."/>
            <person name="Henrissat B."/>
            <person name="Kuo A."/>
            <person name="Salamov A."/>
            <person name="Lipzen A."/>
            <person name="Labutti K."/>
            <person name="Barry K."/>
            <person name="Miao Y."/>
            <person name="Rahimi M.J."/>
            <person name="Shen Q."/>
            <person name="Grigoriev I.V."/>
            <person name="Kubicek C.P."/>
            <person name="Druzhinina I.S."/>
        </authorList>
    </citation>
    <scope>NUCLEOTIDE SEQUENCE [LARGE SCALE GENOMIC DNA]</scope>
    <source>
        <strain evidence="2 3">CBS 433.97</strain>
    </source>
</reference>
<keyword evidence="3" id="KW-1185">Reference proteome</keyword>
<evidence type="ECO:0000313" key="3">
    <source>
        <dbReference type="Proteomes" id="UP000240493"/>
    </source>
</evidence>
<gene>
    <name evidence="2" type="ORF">M441DRAFT_344572</name>
</gene>
<proteinExistence type="predicted"/>
<dbReference type="Proteomes" id="UP000240493">
    <property type="component" value="Unassembled WGS sequence"/>
</dbReference>
<feature type="chain" id="PRO_5015747433" evidence="1">
    <location>
        <begin position="21"/>
        <end position="137"/>
    </location>
</feature>
<feature type="signal peptide" evidence="1">
    <location>
        <begin position="1"/>
        <end position="20"/>
    </location>
</feature>
<dbReference type="EMBL" id="KZ679258">
    <property type="protein sequence ID" value="PTB44239.1"/>
    <property type="molecule type" value="Genomic_DNA"/>
</dbReference>
<accession>A0A2T3ZHF4</accession>
<sequence length="137" mass="14496">MWPILPQASAQLIWPPPGSAAKLDFWLFNLFAPLLGCAAARCSPHGSSDDAAAAVATPKRRIPSLPALACPQRLLQTSLCSPQSSLARQCLVLASQASLETKSLVITILKGWISLARPDALSAQFLLDRPAPPSSLT</sequence>
<keyword evidence="1" id="KW-0732">Signal</keyword>
<organism evidence="2 3">
    <name type="scientific">Trichoderma asperellum (strain ATCC 204424 / CBS 433.97 / NBRC 101777)</name>
    <dbReference type="NCBI Taxonomy" id="1042311"/>
    <lineage>
        <taxon>Eukaryota</taxon>
        <taxon>Fungi</taxon>
        <taxon>Dikarya</taxon>
        <taxon>Ascomycota</taxon>
        <taxon>Pezizomycotina</taxon>
        <taxon>Sordariomycetes</taxon>
        <taxon>Hypocreomycetidae</taxon>
        <taxon>Hypocreales</taxon>
        <taxon>Hypocreaceae</taxon>
        <taxon>Trichoderma</taxon>
    </lineage>
</organism>
<evidence type="ECO:0000256" key="1">
    <source>
        <dbReference type="SAM" id="SignalP"/>
    </source>
</evidence>
<evidence type="ECO:0000313" key="2">
    <source>
        <dbReference type="EMBL" id="PTB44239.1"/>
    </source>
</evidence>
<protein>
    <submittedName>
        <fullName evidence="2">Uncharacterized protein</fullName>
    </submittedName>
</protein>
<dbReference type="AlphaFoldDB" id="A0A2T3ZHF4"/>